<evidence type="ECO:0008006" key="5">
    <source>
        <dbReference type="Google" id="ProtNLM"/>
    </source>
</evidence>
<comment type="caution">
    <text evidence="3">The sequence shown here is derived from an EMBL/GenBank/DDBJ whole genome shotgun (WGS) entry which is preliminary data.</text>
</comment>
<feature type="transmembrane region" description="Helical" evidence="2">
    <location>
        <begin position="7"/>
        <end position="29"/>
    </location>
</feature>
<keyword evidence="2" id="KW-1133">Transmembrane helix</keyword>
<keyword evidence="2" id="KW-0812">Transmembrane</keyword>
<feature type="compositionally biased region" description="Low complexity" evidence="1">
    <location>
        <begin position="84"/>
        <end position="104"/>
    </location>
</feature>
<dbReference type="EMBL" id="QBKS01000001">
    <property type="protein sequence ID" value="PTX55924.1"/>
    <property type="molecule type" value="Genomic_DNA"/>
</dbReference>
<dbReference type="InterPro" id="IPR011330">
    <property type="entry name" value="Glyco_hydro/deAcase_b/a-brl"/>
</dbReference>
<evidence type="ECO:0000256" key="2">
    <source>
        <dbReference type="SAM" id="Phobius"/>
    </source>
</evidence>
<reference evidence="3 4" key="1">
    <citation type="submission" date="2018-04" db="EMBL/GenBank/DDBJ databases">
        <title>Genomic Encyclopedia of Archaeal and Bacterial Type Strains, Phase II (KMG-II): from individual species to whole genera.</title>
        <authorList>
            <person name="Goeker M."/>
        </authorList>
    </citation>
    <scope>NUCLEOTIDE SEQUENCE [LARGE SCALE GENOMIC DNA]</scope>
    <source>
        <strain evidence="3 4">DSM 100977</strain>
    </source>
</reference>
<evidence type="ECO:0000313" key="3">
    <source>
        <dbReference type="EMBL" id="PTX55924.1"/>
    </source>
</evidence>
<feature type="region of interest" description="Disordered" evidence="1">
    <location>
        <begin position="42"/>
        <end position="63"/>
    </location>
</feature>
<feature type="region of interest" description="Disordered" evidence="1">
    <location>
        <begin position="209"/>
        <end position="257"/>
    </location>
</feature>
<evidence type="ECO:0000256" key="1">
    <source>
        <dbReference type="SAM" id="MobiDB-lite"/>
    </source>
</evidence>
<dbReference type="CDD" id="cd10936">
    <property type="entry name" value="CE4_DAC2"/>
    <property type="match status" value="1"/>
</dbReference>
<dbReference type="Pfam" id="PF04748">
    <property type="entry name" value="Polysacc_deac_2"/>
    <property type="match status" value="1"/>
</dbReference>
<keyword evidence="2" id="KW-0472">Membrane</keyword>
<dbReference type="SUPFAM" id="SSF88713">
    <property type="entry name" value="Glycoside hydrolase/deacetylase"/>
    <property type="match status" value="1"/>
</dbReference>
<dbReference type="RefSeq" id="WP_107844168.1">
    <property type="nucleotide sequence ID" value="NZ_QBKS01000001.1"/>
</dbReference>
<dbReference type="InterPro" id="IPR006837">
    <property type="entry name" value="Divergent_DAC"/>
</dbReference>
<feature type="compositionally biased region" description="Polar residues" evidence="1">
    <location>
        <begin position="210"/>
        <end position="222"/>
    </location>
</feature>
<dbReference type="Proteomes" id="UP000243978">
    <property type="component" value="Unassembled WGS sequence"/>
</dbReference>
<proteinExistence type="predicted"/>
<evidence type="ECO:0000313" key="4">
    <source>
        <dbReference type="Proteomes" id="UP000243978"/>
    </source>
</evidence>
<dbReference type="AlphaFoldDB" id="A0A2T6BIP5"/>
<sequence>MGKGLGAGLVSGGFVGAVVLSILSLYAPLPQDRIDAAPKLEAETPPSETVAPEDDAAAVAPETAAEPIVAEADSAEVAPAADAQTITPTNETQTAAPAAQTETEIVAPDTDTPAVAPDIETATVASDTETAQAPVVASQTPQATASETLTASTDTQTAEAVSAAPAQTQSPVAIIPDDSAATLTAQADSSAAQAVTPEVQEPAGAETLAQADTSVVQRSEVPSETVVGEEQVASVPAPEPTAEAQPDTPPRRSLPTVGEEEVETVSADTPITAPVPQITNPVAGVVTNRLPSLGTPAAVPSEDPAPEATEVAAPIENDALRQFATPVEGAEGKSLFSVLLIDSGEDGIARSELAQLAVPVTVAIDPTSPNARAIMAEYRAAGVEVVAIVNDLPESSEPSDVAVSVSAYFDVLSEAVGLMDPLDGRIQGNRSLLQPVLGAIRDTGHGLITYDRGLNTAQQAARRENIPNATVFRILDAELEKAPKIKRYLDRAAFTANQDGAVVVVGRSYEETVKAIVEWALEKKDASIAMVPVSAVMLATQDGS</sequence>
<dbReference type="Gene3D" id="3.20.20.370">
    <property type="entry name" value="Glycoside hydrolase/deacetylase"/>
    <property type="match status" value="1"/>
</dbReference>
<dbReference type="OrthoDB" id="7658418at2"/>
<dbReference type="GO" id="GO:0005975">
    <property type="term" value="P:carbohydrate metabolic process"/>
    <property type="evidence" value="ECO:0007669"/>
    <property type="project" value="InterPro"/>
</dbReference>
<protein>
    <recommendedName>
        <fullName evidence="5">Divergent polysaccharide deacetylase</fullName>
    </recommendedName>
</protein>
<organism evidence="3 4">
    <name type="scientific">Litoreibacter ponti</name>
    <dbReference type="NCBI Taxonomy" id="1510457"/>
    <lineage>
        <taxon>Bacteria</taxon>
        <taxon>Pseudomonadati</taxon>
        <taxon>Pseudomonadota</taxon>
        <taxon>Alphaproteobacteria</taxon>
        <taxon>Rhodobacterales</taxon>
        <taxon>Roseobacteraceae</taxon>
        <taxon>Litoreibacter</taxon>
    </lineage>
</organism>
<name>A0A2T6BIP5_9RHOB</name>
<keyword evidence="4" id="KW-1185">Reference proteome</keyword>
<gene>
    <name evidence="3" type="ORF">C8N43_0572</name>
</gene>
<accession>A0A2T6BIP5</accession>
<feature type="region of interest" description="Disordered" evidence="1">
    <location>
        <begin position="84"/>
        <end position="106"/>
    </location>
</feature>